<dbReference type="PANTHER" id="PTHR47810:SF1">
    <property type="entry name" value="DNA LIGASE B"/>
    <property type="match status" value="1"/>
</dbReference>
<feature type="signal peptide" evidence="7">
    <location>
        <begin position="1"/>
        <end position="22"/>
    </location>
</feature>
<dbReference type="Pfam" id="PF01068">
    <property type="entry name" value="DNA_ligase_A_M"/>
    <property type="match status" value="1"/>
</dbReference>
<dbReference type="SUPFAM" id="SSF56091">
    <property type="entry name" value="DNA ligase/mRNA capping enzyme, catalytic domain"/>
    <property type="match status" value="1"/>
</dbReference>
<keyword evidence="4" id="KW-0227">DNA damage</keyword>
<dbReference type="PROSITE" id="PS50160">
    <property type="entry name" value="DNA_LIGASE_A3"/>
    <property type="match status" value="1"/>
</dbReference>
<dbReference type="InterPro" id="IPR012340">
    <property type="entry name" value="NA-bd_OB-fold"/>
</dbReference>
<keyword evidence="10" id="KW-1185">Reference proteome</keyword>
<protein>
    <submittedName>
        <fullName evidence="9">DNA ligase</fullName>
    </submittedName>
</protein>
<dbReference type="InterPro" id="IPR016059">
    <property type="entry name" value="DNA_ligase_ATP-dep_CS"/>
</dbReference>
<dbReference type="CDD" id="cd08041">
    <property type="entry name" value="OBF_kDNA_ligase_like"/>
    <property type="match status" value="1"/>
</dbReference>
<comment type="catalytic activity">
    <reaction evidence="6">
        <text>ATP + (deoxyribonucleotide)n-3'-hydroxyl + 5'-phospho-(deoxyribonucleotide)m = (deoxyribonucleotide)n+m + AMP + diphosphate.</text>
        <dbReference type="EC" id="6.5.1.1"/>
    </reaction>
</comment>
<evidence type="ECO:0000313" key="9">
    <source>
        <dbReference type="EMBL" id="MBN3576541.1"/>
    </source>
</evidence>
<dbReference type="Proteomes" id="UP000779070">
    <property type="component" value="Unassembled WGS sequence"/>
</dbReference>
<keyword evidence="2 9" id="KW-0436">Ligase</keyword>
<dbReference type="InterPro" id="IPR050326">
    <property type="entry name" value="NAD_dep_DNA_ligaseB"/>
</dbReference>
<dbReference type="InterPro" id="IPR029319">
    <property type="entry name" value="DNA_ligase_OB"/>
</dbReference>
<dbReference type="CDD" id="cd07896">
    <property type="entry name" value="Adenylation_kDNA_ligase_like"/>
    <property type="match status" value="1"/>
</dbReference>
<feature type="domain" description="ATP-dependent DNA ligase family profile" evidence="8">
    <location>
        <begin position="135"/>
        <end position="234"/>
    </location>
</feature>
<gene>
    <name evidence="9" type="ORF">JYA62_02515</name>
</gene>
<evidence type="ECO:0000256" key="5">
    <source>
        <dbReference type="ARBA" id="ARBA00023204"/>
    </source>
</evidence>
<reference evidence="9 10" key="1">
    <citation type="submission" date="2021-02" db="EMBL/GenBank/DDBJ databases">
        <title>Draft Genome Sequences of 5 Vibrio neptunius Strains Isolated From of Bivalve Hatcheries.</title>
        <authorList>
            <person name="Galvis F."/>
            <person name="Barja J.L."/>
            <person name="Lemos M.L."/>
            <person name="Balado M."/>
        </authorList>
    </citation>
    <scope>NUCLEOTIDE SEQUENCE [LARGE SCALE GENOMIC DNA]</scope>
    <source>
        <strain evidence="9 10">PP-145.98</strain>
    </source>
</reference>
<proteinExistence type="predicted"/>
<evidence type="ECO:0000256" key="3">
    <source>
        <dbReference type="ARBA" id="ARBA00022705"/>
    </source>
</evidence>
<keyword evidence="7" id="KW-0732">Signal</keyword>
<sequence length="287" mass="32763">MQIRLTSIAIAIGVATSFTAWSNSQSLSAMPLVQANPYKNDMNIDEYWKSEKLDGIRAIWNGSQLMTRSGKVIHAPDWFTKPLPDVVVEGELWAGRGKFHIVQQTVLDKEPVEPSWKQIDFMLFDMPQAVGDYQKRYDNLRDLVEDIVAPHIKFIEHTPIRSEQELFHDLGNVIELKGEGLMLRKITSRYQAGRSSDLLKMKKHQDAEGLVVGYKVGKGKYSGQMGALLIQLDSGIEFYIGTGFTDEQRRNPPKLGSIITFRYSGYTQNGVPKFARYMRERPEYVRE</sequence>
<keyword evidence="5" id="KW-0234">DNA repair</keyword>
<feature type="chain" id="PRO_5046463986" evidence="7">
    <location>
        <begin position="23"/>
        <end position="287"/>
    </location>
</feature>
<accession>A0ABS2ZYJ9</accession>
<dbReference type="Gene3D" id="3.30.1490.70">
    <property type="match status" value="1"/>
</dbReference>
<comment type="caution">
    <text evidence="9">The sequence shown here is derived from an EMBL/GenBank/DDBJ whole genome shotgun (WGS) entry which is preliminary data.</text>
</comment>
<evidence type="ECO:0000256" key="6">
    <source>
        <dbReference type="ARBA" id="ARBA00034003"/>
    </source>
</evidence>
<dbReference type="PROSITE" id="PS00333">
    <property type="entry name" value="DNA_LIGASE_A2"/>
    <property type="match status" value="1"/>
</dbReference>
<evidence type="ECO:0000256" key="4">
    <source>
        <dbReference type="ARBA" id="ARBA00022763"/>
    </source>
</evidence>
<dbReference type="InterPro" id="IPR012310">
    <property type="entry name" value="DNA_ligase_ATP-dep_cent"/>
</dbReference>
<evidence type="ECO:0000313" key="10">
    <source>
        <dbReference type="Proteomes" id="UP000779070"/>
    </source>
</evidence>
<keyword evidence="3" id="KW-0235">DNA replication</keyword>
<dbReference type="Gene3D" id="3.30.470.30">
    <property type="entry name" value="DNA ligase/mRNA capping enzyme"/>
    <property type="match status" value="1"/>
</dbReference>
<evidence type="ECO:0000259" key="8">
    <source>
        <dbReference type="PROSITE" id="PS50160"/>
    </source>
</evidence>
<name>A0ABS2ZYJ9_9VIBR</name>
<comment type="cofactor">
    <cofactor evidence="1">
        <name>a divalent metal cation</name>
        <dbReference type="ChEBI" id="CHEBI:60240"/>
    </cofactor>
</comment>
<organism evidence="9 10">
    <name type="scientific">Vibrio neptunius</name>
    <dbReference type="NCBI Taxonomy" id="170651"/>
    <lineage>
        <taxon>Bacteria</taxon>
        <taxon>Pseudomonadati</taxon>
        <taxon>Pseudomonadota</taxon>
        <taxon>Gammaproteobacteria</taxon>
        <taxon>Vibrionales</taxon>
        <taxon>Vibrionaceae</taxon>
        <taxon>Vibrio</taxon>
    </lineage>
</organism>
<dbReference type="PANTHER" id="PTHR47810">
    <property type="entry name" value="DNA LIGASE"/>
    <property type="match status" value="1"/>
</dbReference>
<evidence type="ECO:0000256" key="2">
    <source>
        <dbReference type="ARBA" id="ARBA00022598"/>
    </source>
</evidence>
<dbReference type="SUPFAM" id="SSF50249">
    <property type="entry name" value="Nucleic acid-binding proteins"/>
    <property type="match status" value="1"/>
</dbReference>
<dbReference type="EMBL" id="JAFHLB010000002">
    <property type="protein sequence ID" value="MBN3576541.1"/>
    <property type="molecule type" value="Genomic_DNA"/>
</dbReference>
<evidence type="ECO:0000256" key="1">
    <source>
        <dbReference type="ARBA" id="ARBA00001968"/>
    </source>
</evidence>
<dbReference type="RefSeq" id="WP_206368778.1">
    <property type="nucleotide sequence ID" value="NZ_CAWPTM010000101.1"/>
</dbReference>
<dbReference type="NCBIfam" id="NF006592">
    <property type="entry name" value="PRK09125.1"/>
    <property type="match status" value="1"/>
</dbReference>
<dbReference type="GO" id="GO:0016874">
    <property type="term" value="F:ligase activity"/>
    <property type="evidence" value="ECO:0007669"/>
    <property type="project" value="UniProtKB-KW"/>
</dbReference>
<evidence type="ECO:0000256" key="7">
    <source>
        <dbReference type="SAM" id="SignalP"/>
    </source>
</evidence>
<dbReference type="Pfam" id="PF14743">
    <property type="entry name" value="DNA_ligase_OB_2"/>
    <property type="match status" value="1"/>
</dbReference>
<dbReference type="Gene3D" id="2.40.50.140">
    <property type="entry name" value="Nucleic acid-binding proteins"/>
    <property type="match status" value="1"/>
</dbReference>